<dbReference type="EMBL" id="ML977569">
    <property type="protein sequence ID" value="KAF2004143.1"/>
    <property type="molecule type" value="Genomic_DNA"/>
</dbReference>
<protein>
    <submittedName>
        <fullName evidence="1">Uncharacterized protein</fullName>
    </submittedName>
</protein>
<reference evidence="1" key="1">
    <citation type="journal article" date="2020" name="Stud. Mycol.">
        <title>101 Dothideomycetes genomes: a test case for predicting lifestyles and emergence of pathogens.</title>
        <authorList>
            <person name="Haridas S."/>
            <person name="Albert R."/>
            <person name="Binder M."/>
            <person name="Bloem J."/>
            <person name="Labutti K."/>
            <person name="Salamov A."/>
            <person name="Andreopoulos B."/>
            <person name="Baker S."/>
            <person name="Barry K."/>
            <person name="Bills G."/>
            <person name="Bluhm B."/>
            <person name="Cannon C."/>
            <person name="Castanera R."/>
            <person name="Culley D."/>
            <person name="Daum C."/>
            <person name="Ezra D."/>
            <person name="Gonzalez J."/>
            <person name="Henrissat B."/>
            <person name="Kuo A."/>
            <person name="Liang C."/>
            <person name="Lipzen A."/>
            <person name="Lutzoni F."/>
            <person name="Magnuson J."/>
            <person name="Mondo S."/>
            <person name="Nolan M."/>
            <person name="Ohm R."/>
            <person name="Pangilinan J."/>
            <person name="Park H.-J."/>
            <person name="Ramirez L."/>
            <person name="Alfaro M."/>
            <person name="Sun H."/>
            <person name="Tritt A."/>
            <person name="Yoshinaga Y."/>
            <person name="Zwiers L.-H."/>
            <person name="Turgeon B."/>
            <person name="Goodwin S."/>
            <person name="Spatafora J."/>
            <person name="Crous P."/>
            <person name="Grigoriev I."/>
        </authorList>
    </citation>
    <scope>NUCLEOTIDE SEQUENCE</scope>
    <source>
        <strain evidence="1">CBS 123094</strain>
    </source>
</reference>
<accession>A0A6A5WQK8</accession>
<organism evidence="1 2">
    <name type="scientific">Amniculicola lignicola CBS 123094</name>
    <dbReference type="NCBI Taxonomy" id="1392246"/>
    <lineage>
        <taxon>Eukaryota</taxon>
        <taxon>Fungi</taxon>
        <taxon>Dikarya</taxon>
        <taxon>Ascomycota</taxon>
        <taxon>Pezizomycotina</taxon>
        <taxon>Dothideomycetes</taxon>
        <taxon>Pleosporomycetidae</taxon>
        <taxon>Pleosporales</taxon>
        <taxon>Amniculicolaceae</taxon>
        <taxon>Amniculicola</taxon>
    </lineage>
</organism>
<gene>
    <name evidence="1" type="ORF">P154DRAFT_519694</name>
</gene>
<evidence type="ECO:0000313" key="2">
    <source>
        <dbReference type="Proteomes" id="UP000799779"/>
    </source>
</evidence>
<proteinExistence type="predicted"/>
<dbReference type="Proteomes" id="UP000799779">
    <property type="component" value="Unassembled WGS sequence"/>
</dbReference>
<name>A0A6A5WQK8_9PLEO</name>
<evidence type="ECO:0000313" key="1">
    <source>
        <dbReference type="EMBL" id="KAF2004143.1"/>
    </source>
</evidence>
<keyword evidence="2" id="KW-1185">Reference proteome</keyword>
<sequence length="265" mass="28383">MTTTTTNPSVTLNEKPLANPFDNDKVTLAEVASISSNATTLYPSTLAFTPLNTFHIDTLGIGLFRIPTPPSELEIYVQNLDGSLAYKSTRAKRSSGNCVLSNAQGENLIATEYFWGPNRDPIIHVLANEASGEKATDIDIKTTSPWTSRSHKVPLPSGSVLEWQYKTQKGFGGQDKKGQDKRGTALVCTLDGKRVAALIRNDETRTVGSKSCSAGNGGDLLLGEDVGVKTGVSEEMVVATCLLMLKKEIDRMRGYQAAAIGSAVS</sequence>
<dbReference type="AlphaFoldDB" id="A0A6A5WQK8"/>
<dbReference type="OrthoDB" id="5325862at2759"/>